<keyword evidence="2" id="KW-0472">Membrane</keyword>
<dbReference type="Gene3D" id="2.60.40.10">
    <property type="entry name" value="Immunoglobulins"/>
    <property type="match status" value="9"/>
</dbReference>
<name>A0A9P1C5A7_9DINO</name>
<feature type="domain" description="Fibronectin type-III" evidence="3">
    <location>
        <begin position="995"/>
        <end position="1085"/>
    </location>
</feature>
<feature type="domain" description="Fibronectin type-III" evidence="3">
    <location>
        <begin position="210"/>
        <end position="297"/>
    </location>
</feature>
<evidence type="ECO:0000313" key="4">
    <source>
        <dbReference type="EMBL" id="CAI3984927.1"/>
    </source>
</evidence>
<sequence>MSVPIGSYNLEVSVGNHSGSASSCLELESGARIYDGSTASIQKAAAVVHKEALDSCLTLRSCVADAVVNTWKVEEIQCHSSCAFCTATGEADCAISCNDGRSLTSGQNGSFCLARVPYAPSSLSASQVTNSSLRLSWVSGFSGGEEITDHRVLLEGVEFGRTGSTDAFVDLSGLEGDTVYSFQVQAMSAAGFGDLSESLTVRTSPVLPWAPLELVVMAVGQYWANMSWSTPSYDGGASIVGYLVSAGDLSWSTAITEVAADGLQGYTWYTFQVQALTSAGLGAVNATTLRTLEVPPGPVQQLQVASVEQYTISLQWSAPLLDGGSNISGYRMPGAELTPDICKVTTDESEACEARPGNFTAGVLPDECFVVASNALGLGESASIQERTLAVPPYQPGQPVLLQEDLHFVEISWTAAEGDPGANLTGYKIYGRTDGTWYVVINDTQCTNTTWQISNLEMYTAYDFAVAGLNDVGEGERSNSTAAFTAAVGLPHPPSEPLLNASHSSIEAVQETKQLWAKTLKRQTVVTVVPPLDSSPIGYRRSVPRSFADGAFDVVLNVSDSTQLGSAPMFGVVQGLLGNLTYKVRVRAVTSSGAWSYPSTSVEVRTSFPVEPSQVPQLDVSALAPHTALANWTPVVDLGGSPLQGYEVVVKEGETVTTVIQTTEASVEITQLMGLQNYQFFVYAENGIGRSPSTSANLTMPEAEVPGVPQGLQVSNASFEWAAPQHDGGAALWGFEVWAQVDEDNWTMQEMTNETRINLTDLIGDTSYRYQVRAVNRIGAGSFAVSDVLHTGPSVPMAPRELTPVEVGQYQLRLTWLAPLKDGGAPIFAYRIWQRTGTGSLVLAVNSSESNATEVIVESLTRTTAYSFVVAGVNTLGVGSLSEKSMQVWTLPVAPAAVEQLQLEPSPSRLNFTWEAPDDGGLPIDFYTIEMHLEDLEDLESGFFLVGNLSSSGCRCFQLTDLMANRSYRLQIFAWNAVGRSPEAPKTLQTSEPDVPSAVQQLVVVMGNYSADLAWQPPAETGGLSGLYYEVTAIADHQLVQTTTETFVTIETLFGSRAYNVSVVACNTLGCGAASTISNLQTAAAEDQALLAGQAASVAAIAAGLTAEQAAQAAGAAAASTAQNVGLSPELQTSLAATAAAQAANVNQLSAQKQAELAGEAAASAGALANMSMTELASAAGSAVLFVGSQAGLTPEELAVLAAQSATAVLQHHYNASLSQQAQVASAAVAVALTNASLTPAEEALLTGASVLTALRSGSGCDAELVAHAGEAAQSVASRTSMNVSDQAATSGQAAAQAAANCSMSPAMQAQLAGAAAAAAGATANLSSEEQTALAGHAASVAAIAAGLTAEQAAQAAGAAAASTAQNVGLSPELQTSLAATAAAQAANVNQLSAQKQAELAGEAAASAGALANMSMRELASAAGSAVLFVGSQAGLTPEELAVLAAQSATAVLQHHYNASLSQQAQVASAAVAVALTNASLTPAEEALLTGASVLTALRSGSGCDAELVAHAGEAAQSVASRTSMNVSDQAATSGQAAAQAAANCSMSPAMQAQLAGAAAAAAGATVNLSSEEQTALAGQAASVAAIAAGLTAEQAAQAAGAAAASTAQNVGLSPELQTSLAATAAAQAANVNQLSAQKQAELAGEAAASAGALANMNVTQIATVAASAAESVALEAGLSPSQASQLSSDALELAEERADCQLTTRDELRCLHRCMAQRLLMTLDTSDLLSCSGSFDETRVADELVFQMDFGSRPANFAQRLLLALGDLARGGNVGLAGLRSGSVRVALAVSGTGSAEDFADLEVLLSDVDQLKTLDSDLFATVQDTTTTSSTATSTQTTSSALEDSTSRPTTSTLAASSSTLTVSSGNVTSTGPATSTVATSEMTTWTTTTSADEGNESDGSDGSNESDASLADPQFRLVDLPDDPRGLGVEIHVVLAVGATLLVTFAAVMWCCMRKALRSVESVDDFGGILPTPKPTEAWAAPETQVPATDVDARRSFRKEADNDAAWPENTSTSKARSEGCEAAPSTPRRERVGMGTNSLIALEEAETALATPGDGPGWEGAPETPRRERVGMGTNTLVALEAGVRLVGVGVAWDDQITRAKVVPGAEV</sequence>
<dbReference type="CDD" id="cd00063">
    <property type="entry name" value="FN3"/>
    <property type="match status" value="10"/>
</dbReference>
<evidence type="ECO:0000313" key="5">
    <source>
        <dbReference type="EMBL" id="CAL1138302.1"/>
    </source>
</evidence>
<dbReference type="EMBL" id="CAMXCT030000935">
    <property type="protein sequence ID" value="CAL4772239.1"/>
    <property type="molecule type" value="Genomic_DNA"/>
</dbReference>
<dbReference type="InterPro" id="IPR036116">
    <property type="entry name" value="FN3_sf"/>
</dbReference>
<dbReference type="InterPro" id="IPR050713">
    <property type="entry name" value="RTP_Phos/Ushers"/>
</dbReference>
<feature type="domain" description="Fibronectin type-III" evidence="3">
    <location>
        <begin position="612"/>
        <end position="703"/>
    </location>
</feature>
<reference evidence="5" key="2">
    <citation type="submission" date="2024-04" db="EMBL/GenBank/DDBJ databases">
        <authorList>
            <person name="Chen Y."/>
            <person name="Shah S."/>
            <person name="Dougan E. K."/>
            <person name="Thang M."/>
            <person name="Chan C."/>
        </authorList>
    </citation>
    <scope>NUCLEOTIDE SEQUENCE [LARGE SCALE GENOMIC DNA]</scope>
</reference>
<feature type="domain" description="Fibronectin type-III" evidence="3">
    <location>
        <begin position="894"/>
        <end position="994"/>
    </location>
</feature>
<dbReference type="InterPro" id="IPR003961">
    <property type="entry name" value="FN3_dom"/>
</dbReference>
<feature type="region of interest" description="Disordered" evidence="1">
    <location>
        <begin position="2002"/>
        <end position="2035"/>
    </location>
</feature>
<evidence type="ECO:0000256" key="1">
    <source>
        <dbReference type="SAM" id="MobiDB-lite"/>
    </source>
</evidence>
<dbReference type="SMART" id="SM00060">
    <property type="entry name" value="FN3"/>
    <property type="match status" value="10"/>
</dbReference>
<feature type="domain" description="Fibronectin type-III" evidence="3">
    <location>
        <begin position="395"/>
        <end position="489"/>
    </location>
</feature>
<feature type="compositionally biased region" description="Low complexity" evidence="1">
    <location>
        <begin position="1828"/>
        <end position="1895"/>
    </location>
</feature>
<feature type="region of interest" description="Disordered" evidence="1">
    <location>
        <begin position="2053"/>
        <end position="2072"/>
    </location>
</feature>
<feature type="domain" description="Fibronectin type-III" evidence="3">
    <location>
        <begin position="119"/>
        <end position="206"/>
    </location>
</feature>
<dbReference type="SUPFAM" id="SSF49265">
    <property type="entry name" value="Fibronectin type III"/>
    <property type="match status" value="6"/>
</dbReference>
<protein>
    <submittedName>
        <fullName evidence="6">Titin</fullName>
    </submittedName>
</protein>
<feature type="compositionally biased region" description="Low complexity" evidence="1">
    <location>
        <begin position="1903"/>
        <end position="1912"/>
    </location>
</feature>
<evidence type="ECO:0000256" key="2">
    <source>
        <dbReference type="SAM" id="Phobius"/>
    </source>
</evidence>
<evidence type="ECO:0000313" key="7">
    <source>
        <dbReference type="Proteomes" id="UP001152797"/>
    </source>
</evidence>
<feature type="transmembrane region" description="Helical" evidence="2">
    <location>
        <begin position="1934"/>
        <end position="1955"/>
    </location>
</feature>
<evidence type="ECO:0000259" key="3">
    <source>
        <dbReference type="PROSITE" id="PS50853"/>
    </source>
</evidence>
<reference evidence="4" key="1">
    <citation type="submission" date="2022-10" db="EMBL/GenBank/DDBJ databases">
        <authorList>
            <person name="Chen Y."/>
            <person name="Dougan E. K."/>
            <person name="Chan C."/>
            <person name="Rhodes N."/>
            <person name="Thang M."/>
        </authorList>
    </citation>
    <scope>NUCLEOTIDE SEQUENCE</scope>
</reference>
<feature type="domain" description="Fibronectin type-III" evidence="3">
    <location>
        <begin position="705"/>
        <end position="794"/>
    </location>
</feature>
<organism evidence="4">
    <name type="scientific">Cladocopium goreaui</name>
    <dbReference type="NCBI Taxonomy" id="2562237"/>
    <lineage>
        <taxon>Eukaryota</taxon>
        <taxon>Sar</taxon>
        <taxon>Alveolata</taxon>
        <taxon>Dinophyceae</taxon>
        <taxon>Suessiales</taxon>
        <taxon>Symbiodiniaceae</taxon>
        <taxon>Cladocopium</taxon>
    </lineage>
</organism>
<dbReference type="InterPro" id="IPR006212">
    <property type="entry name" value="Furin_repeat"/>
</dbReference>
<dbReference type="InterPro" id="IPR013783">
    <property type="entry name" value="Ig-like_fold"/>
</dbReference>
<feature type="domain" description="Fibronectin type-III" evidence="3">
    <location>
        <begin position="798"/>
        <end position="893"/>
    </location>
</feature>
<keyword evidence="7" id="KW-1185">Reference proteome</keyword>
<dbReference type="CDD" id="cd00064">
    <property type="entry name" value="FU"/>
    <property type="match status" value="1"/>
</dbReference>
<gene>
    <name evidence="4" type="ORF">C1SCF055_LOCUS12420</name>
</gene>
<dbReference type="GO" id="GO:0016020">
    <property type="term" value="C:membrane"/>
    <property type="evidence" value="ECO:0007669"/>
    <property type="project" value="UniProtKB-SubCell"/>
</dbReference>
<dbReference type="EMBL" id="CAMXCT010000935">
    <property type="protein sequence ID" value="CAI3984927.1"/>
    <property type="molecule type" value="Genomic_DNA"/>
</dbReference>
<dbReference type="OrthoDB" id="10056271at2759"/>
<dbReference type="Pfam" id="PF00041">
    <property type="entry name" value="fn3"/>
    <property type="match status" value="7"/>
</dbReference>
<dbReference type="Proteomes" id="UP001152797">
    <property type="component" value="Unassembled WGS sequence"/>
</dbReference>
<dbReference type="PANTHER" id="PTHR46957">
    <property type="entry name" value="CYTOKINE RECEPTOR"/>
    <property type="match status" value="1"/>
</dbReference>
<dbReference type="PANTHER" id="PTHR46957:SF3">
    <property type="entry name" value="CYTOKINE RECEPTOR"/>
    <property type="match status" value="1"/>
</dbReference>
<proteinExistence type="predicted"/>
<feature type="region of interest" description="Disordered" evidence="1">
    <location>
        <begin position="1828"/>
        <end position="1912"/>
    </location>
</feature>
<dbReference type="PROSITE" id="PS50853">
    <property type="entry name" value="FN3"/>
    <property type="match status" value="8"/>
</dbReference>
<accession>A0A9P1C5A7</accession>
<keyword evidence="2" id="KW-0812">Transmembrane</keyword>
<comment type="caution">
    <text evidence="4">The sequence shown here is derived from an EMBL/GenBank/DDBJ whole genome shotgun (WGS) entry which is preliminary data.</text>
</comment>
<dbReference type="EMBL" id="CAMXCT020000935">
    <property type="protein sequence ID" value="CAL1138302.1"/>
    <property type="molecule type" value="Genomic_DNA"/>
</dbReference>
<evidence type="ECO:0000313" key="6">
    <source>
        <dbReference type="EMBL" id="CAL4772239.1"/>
    </source>
</evidence>
<keyword evidence="2" id="KW-1133">Transmembrane helix</keyword>